<name>A0A810QA88_9FIRM</name>
<dbReference type="PRINTS" id="PR00834">
    <property type="entry name" value="PROTEASES2C"/>
</dbReference>
<feature type="domain" description="PDZ" evidence="6">
    <location>
        <begin position="328"/>
        <end position="408"/>
    </location>
</feature>
<dbReference type="Pfam" id="PF13365">
    <property type="entry name" value="Trypsin_2"/>
    <property type="match status" value="1"/>
</dbReference>
<dbReference type="Gene3D" id="2.40.10.10">
    <property type="entry name" value="Trypsin-like serine proteases"/>
    <property type="match status" value="2"/>
</dbReference>
<protein>
    <recommendedName>
        <fullName evidence="6">PDZ domain-containing protein</fullName>
    </recommendedName>
</protein>
<evidence type="ECO:0000259" key="6">
    <source>
        <dbReference type="PROSITE" id="PS50106"/>
    </source>
</evidence>
<comment type="similarity">
    <text evidence="1">Belongs to the peptidase S1C family.</text>
</comment>
<feature type="transmembrane region" description="Helical" evidence="5">
    <location>
        <begin position="57"/>
        <end position="81"/>
    </location>
</feature>
<keyword evidence="5" id="KW-0472">Membrane</keyword>
<dbReference type="InterPro" id="IPR009003">
    <property type="entry name" value="Peptidase_S1_PA"/>
</dbReference>
<dbReference type="SUPFAM" id="SSF50494">
    <property type="entry name" value="Trypsin-like serine proteases"/>
    <property type="match status" value="1"/>
</dbReference>
<dbReference type="RefSeq" id="WP_213542745.1">
    <property type="nucleotide sequence ID" value="NZ_AP023420.1"/>
</dbReference>
<feature type="compositionally biased region" description="Low complexity" evidence="4">
    <location>
        <begin position="423"/>
        <end position="437"/>
    </location>
</feature>
<keyword evidence="8" id="KW-1185">Reference proteome</keyword>
<dbReference type="EMBL" id="AP023420">
    <property type="protein sequence ID" value="BCK83515.1"/>
    <property type="molecule type" value="Genomic_DNA"/>
</dbReference>
<dbReference type="PANTHER" id="PTHR43343:SF3">
    <property type="entry name" value="PROTEASE DO-LIKE 8, CHLOROPLASTIC"/>
    <property type="match status" value="1"/>
</dbReference>
<evidence type="ECO:0000256" key="2">
    <source>
        <dbReference type="ARBA" id="ARBA00022670"/>
    </source>
</evidence>
<gene>
    <name evidence="7" type="ORF">MM59RIKEN_08340</name>
</gene>
<sequence>MYNDEQNLYHYTYRKDGSESGQQNAGPAGDGAVGTVQSEPQRPIQEMKPVKKNRMGLKVTALALCCALLGGALGGGIVWGVSRATSEATVQVSDRTVSQVSLKTVDGKTEMTDAEVYAANVNSVVSINVTGTSGYNFFGQPVQTASAGSGFVLTTDGYIVTNYHVVENAETVKVTMYNGDEYDARYVGGDEDYDIAVIKVEASDLQAVTLGDSERLNVGDHVLAIGNPLGELTFSMSGGMVSSVNRAINVDGTPFNMIQTDASINHGNSGGPLFNSFGEVVGIVSAKLESTSSGSSVEGLGFAIPINDVISMIQDIMTNGYVTNKAYLGATVGTLTQSMAQQYSYDISKGAFVYSVEENGPADQAGLQLGDVITKIDDTEIASLDDLTAAKKGCAAGDTSTLTIYRQGETMTLEITWGAVPAEQQTTTQTQSQQETSGNAGTVNPYDLFDYFFGNR</sequence>
<feature type="region of interest" description="Disordered" evidence="4">
    <location>
        <begin position="423"/>
        <end position="442"/>
    </location>
</feature>
<dbReference type="InterPro" id="IPR043504">
    <property type="entry name" value="Peptidase_S1_PA_chymotrypsin"/>
</dbReference>
<dbReference type="InterPro" id="IPR001478">
    <property type="entry name" value="PDZ"/>
</dbReference>
<dbReference type="PROSITE" id="PS50106">
    <property type="entry name" value="PDZ"/>
    <property type="match status" value="1"/>
</dbReference>
<keyword evidence="3" id="KW-0378">Hydrolase</keyword>
<evidence type="ECO:0000256" key="4">
    <source>
        <dbReference type="SAM" id="MobiDB-lite"/>
    </source>
</evidence>
<dbReference type="PANTHER" id="PTHR43343">
    <property type="entry name" value="PEPTIDASE S12"/>
    <property type="match status" value="1"/>
</dbReference>
<proteinExistence type="inferred from homology"/>
<dbReference type="InterPro" id="IPR036034">
    <property type="entry name" value="PDZ_sf"/>
</dbReference>
<dbReference type="KEGG" id="pfaa:MM59RIKEN_08340"/>
<organism evidence="7 8">
    <name type="scientific">Pusillibacter faecalis</name>
    <dbReference type="NCBI Taxonomy" id="2714358"/>
    <lineage>
        <taxon>Bacteria</taxon>
        <taxon>Bacillati</taxon>
        <taxon>Bacillota</taxon>
        <taxon>Clostridia</taxon>
        <taxon>Eubacteriales</taxon>
        <taxon>Oscillospiraceae</taxon>
        <taxon>Pusillibacter</taxon>
    </lineage>
</organism>
<reference evidence="7" key="1">
    <citation type="submission" date="2020-09" db="EMBL/GenBank/DDBJ databases">
        <title>New species isolated from human feces.</title>
        <authorList>
            <person name="Kitahara M."/>
            <person name="Shigeno Y."/>
            <person name="Shime M."/>
            <person name="Matsumoto Y."/>
            <person name="Nakamura S."/>
            <person name="Motooka D."/>
            <person name="Fukuoka S."/>
            <person name="Nishikawa H."/>
            <person name="Benno Y."/>
        </authorList>
    </citation>
    <scope>NUCLEOTIDE SEQUENCE</scope>
    <source>
        <strain evidence="7">MM59</strain>
    </source>
</reference>
<evidence type="ECO:0000256" key="5">
    <source>
        <dbReference type="SAM" id="Phobius"/>
    </source>
</evidence>
<evidence type="ECO:0000256" key="1">
    <source>
        <dbReference type="ARBA" id="ARBA00010541"/>
    </source>
</evidence>
<dbReference type="SUPFAM" id="SSF50156">
    <property type="entry name" value="PDZ domain-like"/>
    <property type="match status" value="1"/>
</dbReference>
<dbReference type="AlphaFoldDB" id="A0A810QA88"/>
<dbReference type="GO" id="GO:0004252">
    <property type="term" value="F:serine-type endopeptidase activity"/>
    <property type="evidence" value="ECO:0007669"/>
    <property type="project" value="InterPro"/>
</dbReference>
<evidence type="ECO:0000313" key="8">
    <source>
        <dbReference type="Proteomes" id="UP000679848"/>
    </source>
</evidence>
<dbReference type="Pfam" id="PF13180">
    <property type="entry name" value="PDZ_2"/>
    <property type="match status" value="1"/>
</dbReference>
<dbReference type="InterPro" id="IPR051201">
    <property type="entry name" value="Chloro_Bact_Ser_Proteases"/>
</dbReference>
<evidence type="ECO:0000256" key="3">
    <source>
        <dbReference type="ARBA" id="ARBA00022801"/>
    </source>
</evidence>
<keyword evidence="5" id="KW-1133">Transmembrane helix</keyword>
<dbReference type="SMART" id="SM00228">
    <property type="entry name" value="PDZ"/>
    <property type="match status" value="1"/>
</dbReference>
<dbReference type="GO" id="GO:0006508">
    <property type="term" value="P:proteolysis"/>
    <property type="evidence" value="ECO:0007669"/>
    <property type="project" value="UniProtKB-KW"/>
</dbReference>
<dbReference type="Gene3D" id="2.30.42.10">
    <property type="match status" value="1"/>
</dbReference>
<keyword evidence="2" id="KW-0645">Protease</keyword>
<evidence type="ECO:0000313" key="7">
    <source>
        <dbReference type="EMBL" id="BCK83515.1"/>
    </source>
</evidence>
<accession>A0A810QA88</accession>
<feature type="region of interest" description="Disordered" evidence="4">
    <location>
        <begin position="13"/>
        <end position="41"/>
    </location>
</feature>
<dbReference type="Proteomes" id="UP000679848">
    <property type="component" value="Chromosome"/>
</dbReference>
<dbReference type="InterPro" id="IPR001940">
    <property type="entry name" value="Peptidase_S1C"/>
</dbReference>
<keyword evidence="5" id="KW-0812">Transmembrane</keyword>